<evidence type="ECO:0000313" key="4">
    <source>
        <dbReference type="Proteomes" id="UP001287356"/>
    </source>
</evidence>
<dbReference type="PANTHER" id="PTHR37049">
    <property type="entry name" value="PEPTIDASE S41 FAMILY PROTEIN"/>
    <property type="match status" value="1"/>
</dbReference>
<dbReference type="Pfam" id="PF23658">
    <property type="entry name" value="PDZ_CPAF_rel"/>
    <property type="match status" value="1"/>
</dbReference>
<feature type="domain" description="Tail specific protease" evidence="1">
    <location>
        <begin position="370"/>
        <end position="588"/>
    </location>
</feature>
<comment type="caution">
    <text evidence="3">The sequence shown here is derived from an EMBL/GenBank/DDBJ whole genome shotgun (WGS) entry which is preliminary data.</text>
</comment>
<dbReference type="Pfam" id="PF03572">
    <property type="entry name" value="Peptidase_S41"/>
    <property type="match status" value="1"/>
</dbReference>
<evidence type="ECO:0000313" key="3">
    <source>
        <dbReference type="EMBL" id="KAK3361252.1"/>
    </source>
</evidence>
<keyword evidence="4" id="KW-1185">Reference proteome</keyword>
<dbReference type="SUPFAM" id="SSF52096">
    <property type="entry name" value="ClpP/crotonase"/>
    <property type="match status" value="1"/>
</dbReference>
<dbReference type="PANTHER" id="PTHR37049:SF4">
    <property type="entry name" value="RHODANESE DOMAIN-CONTAINING PROTEIN"/>
    <property type="match status" value="1"/>
</dbReference>
<name>A0AAE0MY49_9PEZI</name>
<feature type="domain" description="CPAF-like PDZ" evidence="2">
    <location>
        <begin position="169"/>
        <end position="286"/>
    </location>
</feature>
<sequence>MGLSRRGLAAFLAVHAFGIFGGVVAVPAAAKVSAAAVNAPNPNACAAVASATDSLLAASPQATPTVSASLAIECLSTVPNKPEPAARLVKSLKAFVQWQSSLAFLKNPPPMYGFAPVDIEGGLDKIAAKAAAGGYASEFDFQLAILYLITSAHDGHFAYRPDAFRAFGFRNTFSNDIVSVSVDGIQVPKLYHFADLNSTSGRNGTMPRSIVKINGEDAATVIERRNVVFSGYQDPDSQWNAGMQSYAFPGATTFVAASSDPFGNNLTITYDTGEVRTEDNFAIVRPGANFTGVTNGEDFYNRFCNPDLAPAVTAAAAAATSTSTTATPSSVTVQATPAPTIEGYPFPVIRDKGANVTSGYFLNGTGYDDVAVLAVSAFSPNGDISAVDYLVDFQDTVAKFLAECKQQNKKKLVIDVSANGGGFVVAGYELFAQIFPDAPFFQADNMRLTKSLALMAQTSGRFLDQIANFNGSGSEVNVEQASDAAAQTQAQAFAILQQSSIISNLVPGGVLTPDGRNLTSVDEILAPVSLMGDTFTAYQDAPLNMTSADFNLTGTGTRANPPPAVFAPADVVILTDGTCGSTCTLFSYLMILQVGIQTTSIGGRPQTGPMQSVGGVEGAQIFYFQDISAAATATLILSPADNVTDSEIALLDEGYALTRAFSPASPGAVNGKNAFMRGNAEIPMQFLYQPANCRIFYTQEMLYGPAAVWMRTVDATWNDPAKFCVAGSRVAVNMSVMRTDGRFSINAELAKDSAAAPGAANSSLGFAVLFSALVVTLLCM</sequence>
<dbReference type="EMBL" id="JAULSN010000012">
    <property type="protein sequence ID" value="KAK3361252.1"/>
    <property type="molecule type" value="Genomic_DNA"/>
</dbReference>
<dbReference type="InterPro" id="IPR005151">
    <property type="entry name" value="Tail-specific_protease"/>
</dbReference>
<dbReference type="InterPro" id="IPR029045">
    <property type="entry name" value="ClpP/crotonase-like_dom_sf"/>
</dbReference>
<organism evidence="3 4">
    <name type="scientific">Lasiosphaeria ovina</name>
    <dbReference type="NCBI Taxonomy" id="92902"/>
    <lineage>
        <taxon>Eukaryota</taxon>
        <taxon>Fungi</taxon>
        <taxon>Dikarya</taxon>
        <taxon>Ascomycota</taxon>
        <taxon>Pezizomycotina</taxon>
        <taxon>Sordariomycetes</taxon>
        <taxon>Sordariomycetidae</taxon>
        <taxon>Sordariales</taxon>
        <taxon>Lasiosphaeriaceae</taxon>
        <taxon>Lasiosphaeria</taxon>
    </lineage>
</organism>
<accession>A0AAE0MY49</accession>
<dbReference type="InterPro" id="IPR052766">
    <property type="entry name" value="S41A_metabolite_peptidase"/>
</dbReference>
<evidence type="ECO:0000259" key="2">
    <source>
        <dbReference type="Pfam" id="PF23658"/>
    </source>
</evidence>
<gene>
    <name evidence="3" type="ORF">B0T24DRAFT_660553</name>
</gene>
<dbReference type="Proteomes" id="UP001287356">
    <property type="component" value="Unassembled WGS sequence"/>
</dbReference>
<dbReference type="InterPro" id="IPR056186">
    <property type="entry name" value="PDZ_CPAF-rel"/>
</dbReference>
<reference evidence="3" key="1">
    <citation type="journal article" date="2023" name="Mol. Phylogenet. Evol.">
        <title>Genome-scale phylogeny and comparative genomics of the fungal order Sordariales.</title>
        <authorList>
            <person name="Hensen N."/>
            <person name="Bonometti L."/>
            <person name="Westerberg I."/>
            <person name="Brannstrom I.O."/>
            <person name="Guillou S."/>
            <person name="Cros-Aarteil S."/>
            <person name="Calhoun S."/>
            <person name="Haridas S."/>
            <person name="Kuo A."/>
            <person name="Mondo S."/>
            <person name="Pangilinan J."/>
            <person name="Riley R."/>
            <person name="LaButti K."/>
            <person name="Andreopoulos B."/>
            <person name="Lipzen A."/>
            <person name="Chen C."/>
            <person name="Yan M."/>
            <person name="Daum C."/>
            <person name="Ng V."/>
            <person name="Clum A."/>
            <person name="Steindorff A."/>
            <person name="Ohm R.A."/>
            <person name="Martin F."/>
            <person name="Silar P."/>
            <person name="Natvig D.O."/>
            <person name="Lalanne C."/>
            <person name="Gautier V."/>
            <person name="Ament-Velasquez S.L."/>
            <person name="Kruys A."/>
            <person name="Hutchinson M.I."/>
            <person name="Powell A.J."/>
            <person name="Barry K."/>
            <person name="Miller A.N."/>
            <person name="Grigoriev I.V."/>
            <person name="Debuchy R."/>
            <person name="Gladieux P."/>
            <person name="Hiltunen Thoren M."/>
            <person name="Johannesson H."/>
        </authorList>
    </citation>
    <scope>NUCLEOTIDE SEQUENCE</scope>
    <source>
        <strain evidence="3">CBS 958.72</strain>
    </source>
</reference>
<dbReference type="GO" id="GO:0006508">
    <property type="term" value="P:proteolysis"/>
    <property type="evidence" value="ECO:0007669"/>
    <property type="project" value="InterPro"/>
</dbReference>
<protein>
    <submittedName>
        <fullName evidence="3">Peptidase S41 family protein</fullName>
    </submittedName>
</protein>
<dbReference type="Gene3D" id="3.90.226.10">
    <property type="entry name" value="2-enoyl-CoA Hydratase, Chain A, domain 1"/>
    <property type="match status" value="1"/>
</dbReference>
<dbReference type="AlphaFoldDB" id="A0AAE0MY49"/>
<dbReference type="GO" id="GO:0008236">
    <property type="term" value="F:serine-type peptidase activity"/>
    <property type="evidence" value="ECO:0007669"/>
    <property type="project" value="InterPro"/>
</dbReference>
<reference evidence="3" key="2">
    <citation type="submission" date="2023-06" db="EMBL/GenBank/DDBJ databases">
        <authorList>
            <consortium name="Lawrence Berkeley National Laboratory"/>
            <person name="Haridas S."/>
            <person name="Hensen N."/>
            <person name="Bonometti L."/>
            <person name="Westerberg I."/>
            <person name="Brannstrom I.O."/>
            <person name="Guillou S."/>
            <person name="Cros-Aarteil S."/>
            <person name="Calhoun S."/>
            <person name="Kuo A."/>
            <person name="Mondo S."/>
            <person name="Pangilinan J."/>
            <person name="Riley R."/>
            <person name="Labutti K."/>
            <person name="Andreopoulos B."/>
            <person name="Lipzen A."/>
            <person name="Chen C."/>
            <person name="Yanf M."/>
            <person name="Daum C."/>
            <person name="Ng V."/>
            <person name="Clum A."/>
            <person name="Steindorff A."/>
            <person name="Ohm R."/>
            <person name="Martin F."/>
            <person name="Silar P."/>
            <person name="Natvig D."/>
            <person name="Lalanne C."/>
            <person name="Gautier V."/>
            <person name="Ament-Velasquez S.L."/>
            <person name="Kruys A."/>
            <person name="Hutchinson M.I."/>
            <person name="Powell A.J."/>
            <person name="Barry K."/>
            <person name="Miller A.N."/>
            <person name="Grigoriev I.V."/>
            <person name="Debuchy R."/>
            <person name="Gladieux P."/>
            <person name="Thoren M.H."/>
            <person name="Johannesson H."/>
        </authorList>
    </citation>
    <scope>NUCLEOTIDE SEQUENCE</scope>
    <source>
        <strain evidence="3">CBS 958.72</strain>
    </source>
</reference>
<evidence type="ECO:0000259" key="1">
    <source>
        <dbReference type="Pfam" id="PF03572"/>
    </source>
</evidence>
<proteinExistence type="predicted"/>